<dbReference type="AlphaFoldDB" id="A0A1I7H9P1"/>
<dbReference type="GO" id="GO:0016020">
    <property type="term" value="C:membrane"/>
    <property type="evidence" value="ECO:0007669"/>
    <property type="project" value="InterPro"/>
</dbReference>
<dbReference type="RefSeq" id="WP_074928099.1">
    <property type="nucleotide sequence ID" value="NZ_FPBL01000004.1"/>
</dbReference>
<accession>A0A1I7H9P1</accession>
<dbReference type="Pfam" id="PF02325">
    <property type="entry name" value="CCB3_YggT"/>
    <property type="match status" value="2"/>
</dbReference>
<feature type="transmembrane region" description="Helical" evidence="2">
    <location>
        <begin position="70"/>
        <end position="103"/>
    </location>
</feature>
<protein>
    <submittedName>
        <fullName evidence="3">YggT family protein</fullName>
    </submittedName>
</protein>
<comment type="similarity">
    <text evidence="1">Belongs to the YggT family.</text>
</comment>
<organism evidence="3 4">
    <name type="scientific">Nitrosomonas eutropha</name>
    <dbReference type="NCBI Taxonomy" id="916"/>
    <lineage>
        <taxon>Bacteria</taxon>
        <taxon>Pseudomonadati</taxon>
        <taxon>Pseudomonadota</taxon>
        <taxon>Betaproteobacteria</taxon>
        <taxon>Nitrosomonadales</taxon>
        <taxon>Nitrosomonadaceae</taxon>
        <taxon>Nitrosomonas</taxon>
    </lineage>
</organism>
<dbReference type="OrthoDB" id="9806665at2"/>
<dbReference type="PANTHER" id="PTHR33219">
    <property type="entry name" value="YLMG HOMOLOG PROTEIN 2, CHLOROPLASTIC"/>
    <property type="match status" value="1"/>
</dbReference>
<keyword evidence="2" id="KW-0812">Transmembrane</keyword>
<feature type="transmembrane region" description="Helical" evidence="2">
    <location>
        <begin position="6"/>
        <end position="27"/>
    </location>
</feature>
<gene>
    <name evidence="3" type="ORF">SAMN05216339_104171</name>
</gene>
<keyword evidence="2" id="KW-1133">Transmembrane helix</keyword>
<evidence type="ECO:0000256" key="2">
    <source>
        <dbReference type="SAM" id="Phobius"/>
    </source>
</evidence>
<evidence type="ECO:0000313" key="4">
    <source>
        <dbReference type="Proteomes" id="UP000183926"/>
    </source>
</evidence>
<dbReference type="PANTHER" id="PTHR33219:SF14">
    <property type="entry name" value="PROTEIN COFACTOR ASSEMBLY OF COMPLEX C SUBUNIT B CCB3, CHLOROPLASTIC-RELATED"/>
    <property type="match status" value="1"/>
</dbReference>
<dbReference type="InterPro" id="IPR003425">
    <property type="entry name" value="CCB3/YggT"/>
</dbReference>
<evidence type="ECO:0000313" key="3">
    <source>
        <dbReference type="EMBL" id="SFU57404.1"/>
    </source>
</evidence>
<name>A0A1I7H9P1_9PROT</name>
<evidence type="ECO:0000256" key="1">
    <source>
        <dbReference type="ARBA" id="ARBA00010894"/>
    </source>
</evidence>
<dbReference type="Proteomes" id="UP000183926">
    <property type="component" value="Unassembled WGS sequence"/>
</dbReference>
<proteinExistence type="inferred from homology"/>
<feature type="transmembrane region" description="Helical" evidence="2">
    <location>
        <begin position="154"/>
        <end position="175"/>
    </location>
</feature>
<sequence>MPNQIIIFLLDTVLGLFSLALLLRFYVQWSRIPYYHPVSRFLVTVTDFIVRPARRVIPSWRGLDLSTFVLAWLAQFIILISINLLAGSGASISIFVFILLAFVKLASMTLNILFVMIIVQALLSWINPHSPLAPVLESFTGPILEPLRRFIPPIANFDLSPLFALILLQVLMMVVENLQRQIVHVF</sequence>
<reference evidence="3 4" key="1">
    <citation type="submission" date="2016-10" db="EMBL/GenBank/DDBJ databases">
        <authorList>
            <person name="de Groot N.N."/>
        </authorList>
    </citation>
    <scope>NUCLEOTIDE SEQUENCE [LARGE SCALE GENOMIC DNA]</scope>
    <source>
        <strain evidence="3 4">Nm24</strain>
    </source>
</reference>
<keyword evidence="2" id="KW-0472">Membrane</keyword>
<dbReference type="EMBL" id="FPBL01000004">
    <property type="protein sequence ID" value="SFU57404.1"/>
    <property type="molecule type" value="Genomic_DNA"/>
</dbReference>